<dbReference type="PANTHER" id="PTHR36981:SF9">
    <property type="entry name" value="NANOR-RELATED"/>
    <property type="match status" value="1"/>
</dbReference>
<sequence length="179" mass="19996">MHDVTSGTNINFQTMAHEDNASEPRPIEPSDDEDEPENDLSCGSSSFGDEDERNLTEHSDTDEMEEVVAGVAGINPYQFEPYASDSETSENEEGENLEENRLEDNSWCSCGNCEVMPTARECICCNEVQRVLDVKNEADISCITQHPGFSPVCLDVHVLGVAYFQYKQEYGDRPEQANE</sequence>
<evidence type="ECO:0000313" key="3">
    <source>
        <dbReference type="Proteomes" id="UP000683360"/>
    </source>
</evidence>
<feature type="region of interest" description="Disordered" evidence="1">
    <location>
        <begin position="1"/>
        <end position="100"/>
    </location>
</feature>
<feature type="compositionally biased region" description="Acidic residues" evidence="1">
    <location>
        <begin position="87"/>
        <end position="97"/>
    </location>
</feature>
<proteinExistence type="predicted"/>
<feature type="compositionally biased region" description="Polar residues" evidence="1">
    <location>
        <begin position="1"/>
        <end position="14"/>
    </location>
</feature>
<feature type="compositionally biased region" description="Basic and acidic residues" evidence="1">
    <location>
        <begin position="16"/>
        <end position="28"/>
    </location>
</feature>
<name>A0A8S3TCE8_MYTED</name>
<evidence type="ECO:0008006" key="4">
    <source>
        <dbReference type="Google" id="ProtNLM"/>
    </source>
</evidence>
<reference evidence="2" key="1">
    <citation type="submission" date="2021-03" db="EMBL/GenBank/DDBJ databases">
        <authorList>
            <person name="Bekaert M."/>
        </authorList>
    </citation>
    <scope>NUCLEOTIDE SEQUENCE</scope>
</reference>
<dbReference type="EMBL" id="CAJPWZ010002016">
    <property type="protein sequence ID" value="CAG2229102.1"/>
    <property type="molecule type" value="Genomic_DNA"/>
</dbReference>
<evidence type="ECO:0000313" key="2">
    <source>
        <dbReference type="EMBL" id="CAG2229102.1"/>
    </source>
</evidence>
<evidence type="ECO:0000256" key="1">
    <source>
        <dbReference type="SAM" id="MobiDB-lite"/>
    </source>
</evidence>
<protein>
    <recommendedName>
        <fullName evidence="4">P2X purinoceptor 7-like</fullName>
    </recommendedName>
</protein>
<dbReference type="AlphaFoldDB" id="A0A8S3TCE8"/>
<comment type="caution">
    <text evidence="2">The sequence shown here is derived from an EMBL/GenBank/DDBJ whole genome shotgun (WGS) entry which is preliminary data.</text>
</comment>
<feature type="compositionally biased region" description="Acidic residues" evidence="1">
    <location>
        <begin position="29"/>
        <end position="38"/>
    </location>
</feature>
<dbReference type="PANTHER" id="PTHR36981">
    <property type="entry name" value="ZGC:195170"/>
    <property type="match status" value="1"/>
</dbReference>
<dbReference type="OrthoDB" id="6124977at2759"/>
<accession>A0A8S3TCE8</accession>
<keyword evidence="3" id="KW-1185">Reference proteome</keyword>
<gene>
    <name evidence="2" type="ORF">MEDL_41978</name>
</gene>
<dbReference type="Proteomes" id="UP000683360">
    <property type="component" value="Unassembled WGS sequence"/>
</dbReference>
<organism evidence="2 3">
    <name type="scientific">Mytilus edulis</name>
    <name type="common">Blue mussel</name>
    <dbReference type="NCBI Taxonomy" id="6550"/>
    <lineage>
        <taxon>Eukaryota</taxon>
        <taxon>Metazoa</taxon>
        <taxon>Spiralia</taxon>
        <taxon>Lophotrochozoa</taxon>
        <taxon>Mollusca</taxon>
        <taxon>Bivalvia</taxon>
        <taxon>Autobranchia</taxon>
        <taxon>Pteriomorphia</taxon>
        <taxon>Mytilida</taxon>
        <taxon>Mytiloidea</taxon>
        <taxon>Mytilidae</taxon>
        <taxon>Mytilinae</taxon>
        <taxon>Mytilus</taxon>
    </lineage>
</organism>